<organism evidence="1 2">
    <name type="scientific">Candidatus Entotheonella gemina</name>
    <dbReference type="NCBI Taxonomy" id="1429439"/>
    <lineage>
        <taxon>Bacteria</taxon>
        <taxon>Pseudomonadati</taxon>
        <taxon>Nitrospinota/Tectimicrobiota group</taxon>
        <taxon>Candidatus Tectimicrobiota</taxon>
        <taxon>Candidatus Entotheonellia</taxon>
        <taxon>Candidatus Entotheonellales</taxon>
        <taxon>Candidatus Entotheonellaceae</taxon>
        <taxon>Candidatus Entotheonella</taxon>
    </lineage>
</organism>
<reference evidence="1 2" key="1">
    <citation type="journal article" date="2014" name="Nature">
        <title>An environmental bacterial taxon with a large and distinct metabolic repertoire.</title>
        <authorList>
            <person name="Wilson M.C."/>
            <person name="Mori T."/>
            <person name="Ruckert C."/>
            <person name="Uria A.R."/>
            <person name="Helf M.J."/>
            <person name="Takada K."/>
            <person name="Gernert C."/>
            <person name="Steffens U.A."/>
            <person name="Heycke N."/>
            <person name="Schmitt S."/>
            <person name="Rinke C."/>
            <person name="Helfrich E.J."/>
            <person name="Brachmann A.O."/>
            <person name="Gurgui C."/>
            <person name="Wakimoto T."/>
            <person name="Kracht M."/>
            <person name="Crusemann M."/>
            <person name="Hentschel U."/>
            <person name="Abe I."/>
            <person name="Matsunaga S."/>
            <person name="Kalinowski J."/>
            <person name="Takeyama H."/>
            <person name="Piel J."/>
        </authorList>
    </citation>
    <scope>NUCLEOTIDE SEQUENCE [LARGE SCALE GENOMIC DNA]</scope>
    <source>
        <strain evidence="2">TSY2</strain>
    </source>
</reference>
<dbReference type="Gene3D" id="3.90.550.10">
    <property type="entry name" value="Spore Coat Polysaccharide Biosynthesis Protein SpsA, Chain A"/>
    <property type="match status" value="1"/>
</dbReference>
<comment type="caution">
    <text evidence="1">The sequence shown here is derived from an EMBL/GenBank/DDBJ whole genome shotgun (WGS) entry which is preliminary data.</text>
</comment>
<gene>
    <name evidence="1" type="ORF">ETSY2_25965</name>
</gene>
<dbReference type="EMBL" id="AZHX01001084">
    <property type="protein sequence ID" value="ETX04929.1"/>
    <property type="molecule type" value="Genomic_DNA"/>
</dbReference>
<dbReference type="HOGENOM" id="CLU_1737186_0_0_7"/>
<keyword evidence="2" id="KW-1185">Reference proteome</keyword>
<sequence>MNMNEHGEDMVIENRTWTQPSGWILDRLISADAAIALPTVLAERSLVRDVGGFDESVRLCEDYDLWFRFGLRSPVLFVPEMLTKVRRHSNNYSDYANKPGEMDRWWLYICKKMYRSTNNPKAKLACEHQFAFRMGRLTGHEGSTGESGNT</sequence>
<dbReference type="SUPFAM" id="SSF53448">
    <property type="entry name" value="Nucleotide-diphospho-sugar transferases"/>
    <property type="match status" value="1"/>
</dbReference>
<dbReference type="Proteomes" id="UP000019140">
    <property type="component" value="Unassembled WGS sequence"/>
</dbReference>
<proteinExistence type="predicted"/>
<dbReference type="InterPro" id="IPR029044">
    <property type="entry name" value="Nucleotide-diphossugar_trans"/>
</dbReference>
<protein>
    <recommendedName>
        <fullName evidence="3">Glycosyltransferase 2-like domain-containing protein</fullName>
    </recommendedName>
</protein>
<name>W4M3L4_9BACT</name>
<dbReference type="AlphaFoldDB" id="W4M3L4"/>
<evidence type="ECO:0008006" key="3">
    <source>
        <dbReference type="Google" id="ProtNLM"/>
    </source>
</evidence>
<evidence type="ECO:0000313" key="2">
    <source>
        <dbReference type="Proteomes" id="UP000019140"/>
    </source>
</evidence>
<evidence type="ECO:0000313" key="1">
    <source>
        <dbReference type="EMBL" id="ETX04929.1"/>
    </source>
</evidence>
<accession>W4M3L4</accession>